<reference evidence="2" key="1">
    <citation type="journal article" date="2023" name="Nat. Plants">
        <title>Single-cell RNA sequencing provides a high-resolution roadmap for understanding the multicellular compartmentation of specialized metabolism.</title>
        <authorList>
            <person name="Sun S."/>
            <person name="Shen X."/>
            <person name="Li Y."/>
            <person name="Li Y."/>
            <person name="Wang S."/>
            <person name="Li R."/>
            <person name="Zhang H."/>
            <person name="Shen G."/>
            <person name="Guo B."/>
            <person name="Wei J."/>
            <person name="Xu J."/>
            <person name="St-Pierre B."/>
            <person name="Chen S."/>
            <person name="Sun C."/>
        </authorList>
    </citation>
    <scope>NUCLEOTIDE SEQUENCE [LARGE SCALE GENOMIC DNA]</scope>
</reference>
<accession>A0ACC0AS26</accession>
<keyword evidence="2" id="KW-1185">Reference proteome</keyword>
<dbReference type="EMBL" id="CM044705">
    <property type="protein sequence ID" value="KAI5663247.1"/>
    <property type="molecule type" value="Genomic_DNA"/>
</dbReference>
<proteinExistence type="predicted"/>
<gene>
    <name evidence="1" type="ORF">M9H77_22570</name>
</gene>
<sequence>MASHKQVLLEFSILSFFWLLFFLHQSHTTATTTEDAVYSGFNTSLGSQEKVTLSLYYESLCPYCANFIVNELVKVFETDLSSIVNLRLVPWGNTQITPNNSWICQHGRDECLLDMVEACVINVWPNPEIHFKFIRCVEDLRLRNMHNNWQSCFDSLGLSQTPIRNCFNTGLAVRLEQGYADETDHLNPPHRFVPWVLVNNLPLQEDYQRFVVYICRSYRGNNSPESCKSEAFVFNSLRAVNSSQLCNAGNAGNTTRRVAN</sequence>
<dbReference type="Proteomes" id="UP001060085">
    <property type="component" value="Linkage Group LG05"/>
</dbReference>
<organism evidence="1 2">
    <name type="scientific">Catharanthus roseus</name>
    <name type="common">Madagascar periwinkle</name>
    <name type="synonym">Vinca rosea</name>
    <dbReference type="NCBI Taxonomy" id="4058"/>
    <lineage>
        <taxon>Eukaryota</taxon>
        <taxon>Viridiplantae</taxon>
        <taxon>Streptophyta</taxon>
        <taxon>Embryophyta</taxon>
        <taxon>Tracheophyta</taxon>
        <taxon>Spermatophyta</taxon>
        <taxon>Magnoliopsida</taxon>
        <taxon>eudicotyledons</taxon>
        <taxon>Gunneridae</taxon>
        <taxon>Pentapetalae</taxon>
        <taxon>asterids</taxon>
        <taxon>lamiids</taxon>
        <taxon>Gentianales</taxon>
        <taxon>Apocynaceae</taxon>
        <taxon>Rauvolfioideae</taxon>
        <taxon>Vinceae</taxon>
        <taxon>Catharanthinae</taxon>
        <taxon>Catharanthus</taxon>
    </lineage>
</organism>
<name>A0ACC0AS26_CATRO</name>
<evidence type="ECO:0000313" key="1">
    <source>
        <dbReference type="EMBL" id="KAI5663247.1"/>
    </source>
</evidence>
<evidence type="ECO:0000313" key="2">
    <source>
        <dbReference type="Proteomes" id="UP001060085"/>
    </source>
</evidence>
<protein>
    <submittedName>
        <fullName evidence="1">Uncharacterized protein</fullName>
    </submittedName>
</protein>
<comment type="caution">
    <text evidence="1">The sequence shown here is derived from an EMBL/GenBank/DDBJ whole genome shotgun (WGS) entry which is preliminary data.</text>
</comment>